<keyword evidence="2" id="KW-1185">Reference proteome</keyword>
<accession>A0A9P4NGH8</accession>
<dbReference type="AlphaFoldDB" id="A0A9P4NGH8"/>
<protein>
    <submittedName>
        <fullName evidence="1">Uncharacterized protein</fullName>
    </submittedName>
</protein>
<dbReference type="EMBL" id="MU007111">
    <property type="protein sequence ID" value="KAF2420282.1"/>
    <property type="molecule type" value="Genomic_DNA"/>
</dbReference>
<comment type="caution">
    <text evidence="1">The sequence shown here is derived from an EMBL/GenBank/DDBJ whole genome shotgun (WGS) entry which is preliminary data.</text>
</comment>
<organism evidence="1 2">
    <name type="scientific">Tothia fuscella</name>
    <dbReference type="NCBI Taxonomy" id="1048955"/>
    <lineage>
        <taxon>Eukaryota</taxon>
        <taxon>Fungi</taxon>
        <taxon>Dikarya</taxon>
        <taxon>Ascomycota</taxon>
        <taxon>Pezizomycotina</taxon>
        <taxon>Dothideomycetes</taxon>
        <taxon>Pleosporomycetidae</taxon>
        <taxon>Venturiales</taxon>
        <taxon>Cylindrosympodiaceae</taxon>
        <taxon>Tothia</taxon>
    </lineage>
</organism>
<evidence type="ECO:0000313" key="1">
    <source>
        <dbReference type="EMBL" id="KAF2420282.1"/>
    </source>
</evidence>
<dbReference type="InterPro" id="IPR021858">
    <property type="entry name" value="Fun_TF"/>
</dbReference>
<proteinExistence type="predicted"/>
<gene>
    <name evidence="1" type="ORF">EJ08DRAFT_28454</name>
</gene>
<dbReference type="Proteomes" id="UP000800235">
    <property type="component" value="Unassembled WGS sequence"/>
</dbReference>
<dbReference type="PANTHER" id="PTHR37540:SF5">
    <property type="entry name" value="TRANSCRIPTION FACTOR DOMAIN-CONTAINING PROTEIN"/>
    <property type="match status" value="1"/>
</dbReference>
<dbReference type="PANTHER" id="PTHR37540">
    <property type="entry name" value="TRANSCRIPTION FACTOR (ACR-2), PUTATIVE-RELATED-RELATED"/>
    <property type="match status" value="1"/>
</dbReference>
<dbReference type="Pfam" id="PF11951">
    <property type="entry name" value="Fungal_trans_2"/>
    <property type="match status" value="1"/>
</dbReference>
<dbReference type="OrthoDB" id="4158087at2759"/>
<evidence type="ECO:0000313" key="2">
    <source>
        <dbReference type="Proteomes" id="UP000800235"/>
    </source>
</evidence>
<name>A0A9P4NGH8_9PEZI</name>
<sequence length="281" mass="32065">MNGTYASSSIHMAGLKIMVELRGRLHNFGHSQMLQRILTWTDFAYCTTWNEKPIFPLLPHLSGTSAQFPSHLLSPLPKILQMGLLYLPHIQPRVFEILHSLHQISSAITWSLNQKEAATQLERKQISMAVYTTEYALLLLRSSEEDTAITELVHNVFNLSNVLLLAAHLYLHLAIRELPGTAKMHLNMLNQLYRAIPDNLSVAVLLWDNSSLEVVIWVLFIGAAAADGHACRKFFVQKLREVIVVLEVLNRVEFEETLRGVLWLNRFCKTHCFQVWAEMGI</sequence>
<reference evidence="1" key="1">
    <citation type="journal article" date="2020" name="Stud. Mycol.">
        <title>101 Dothideomycetes genomes: a test case for predicting lifestyles and emergence of pathogens.</title>
        <authorList>
            <person name="Haridas S."/>
            <person name="Albert R."/>
            <person name="Binder M."/>
            <person name="Bloem J."/>
            <person name="Labutti K."/>
            <person name="Salamov A."/>
            <person name="Andreopoulos B."/>
            <person name="Baker S."/>
            <person name="Barry K."/>
            <person name="Bills G."/>
            <person name="Bluhm B."/>
            <person name="Cannon C."/>
            <person name="Castanera R."/>
            <person name="Culley D."/>
            <person name="Daum C."/>
            <person name="Ezra D."/>
            <person name="Gonzalez J."/>
            <person name="Henrissat B."/>
            <person name="Kuo A."/>
            <person name="Liang C."/>
            <person name="Lipzen A."/>
            <person name="Lutzoni F."/>
            <person name="Magnuson J."/>
            <person name="Mondo S."/>
            <person name="Nolan M."/>
            <person name="Ohm R."/>
            <person name="Pangilinan J."/>
            <person name="Park H.-J."/>
            <person name="Ramirez L."/>
            <person name="Alfaro M."/>
            <person name="Sun H."/>
            <person name="Tritt A."/>
            <person name="Yoshinaga Y."/>
            <person name="Zwiers L.-H."/>
            <person name="Turgeon B."/>
            <person name="Goodwin S."/>
            <person name="Spatafora J."/>
            <person name="Crous P."/>
            <person name="Grigoriev I."/>
        </authorList>
    </citation>
    <scope>NUCLEOTIDE SEQUENCE</scope>
    <source>
        <strain evidence="1">CBS 130266</strain>
    </source>
</reference>